<dbReference type="InterPro" id="IPR010730">
    <property type="entry name" value="HET"/>
</dbReference>
<proteinExistence type="predicted"/>
<dbReference type="PANTHER" id="PTHR24148:SF78">
    <property type="entry name" value="HETEROKARYON INCOMPATIBILITY DOMAIN-CONTAINING PROTEIN"/>
    <property type="match status" value="1"/>
</dbReference>
<organism evidence="4 5">
    <name type="scientific">Cladorrhinum samala</name>
    <dbReference type="NCBI Taxonomy" id="585594"/>
    <lineage>
        <taxon>Eukaryota</taxon>
        <taxon>Fungi</taxon>
        <taxon>Dikarya</taxon>
        <taxon>Ascomycota</taxon>
        <taxon>Pezizomycotina</taxon>
        <taxon>Sordariomycetes</taxon>
        <taxon>Sordariomycetidae</taxon>
        <taxon>Sordariales</taxon>
        <taxon>Podosporaceae</taxon>
        <taxon>Cladorrhinum</taxon>
    </lineage>
</organism>
<dbReference type="SUPFAM" id="SSF48403">
    <property type="entry name" value="Ankyrin repeat"/>
    <property type="match status" value="1"/>
</dbReference>
<keyword evidence="1" id="KW-0040">ANK repeat</keyword>
<dbReference type="Pfam" id="PF00023">
    <property type="entry name" value="Ank"/>
    <property type="match status" value="1"/>
</dbReference>
<feature type="region of interest" description="Disordered" evidence="2">
    <location>
        <begin position="179"/>
        <end position="198"/>
    </location>
</feature>
<feature type="repeat" description="ANK" evidence="1">
    <location>
        <begin position="687"/>
        <end position="719"/>
    </location>
</feature>
<dbReference type="AlphaFoldDB" id="A0AAV9HGJ2"/>
<keyword evidence="5" id="KW-1185">Reference proteome</keyword>
<protein>
    <submittedName>
        <fullName evidence="4">Heterokaryon incompatibility protein-domain-containing protein</fullName>
    </submittedName>
</protein>
<name>A0AAV9HGJ2_9PEZI</name>
<dbReference type="Pfam" id="PF12796">
    <property type="entry name" value="Ank_2"/>
    <property type="match status" value="1"/>
</dbReference>
<dbReference type="Pfam" id="PF06985">
    <property type="entry name" value="HET"/>
    <property type="match status" value="1"/>
</dbReference>
<sequence>MSIATPYQYPALPAGNIRVLRLLPSEANDAPLECQLFDYPLLGRPVQSSCPYEALSYVWGSEQKPFSISILSRRSTASEPAQKLRIGANLDGALRHLRDGYAERLLWIDALCINQDDLDEKTAQVQLMANVYARASRVVVWLGDGNDTGEEALEAIRVAAMKGFGGMPILEDDLCEMTEDEGGQVPGPSQVQNANDDVESKGDVKVVSGSKVDNLLRRPWFRRVWVLQEVAAARQIIVKCGVAEIDGYAFSSGLRNMALALQVRPELYPDMMFTANLIAAAVFRSRSGKRRNDRTVYSIGAMPLAQLLDFYRTRQATKDLDKVFALLGMSQDHFPGSGSPIQVNYTLSWDAVFVDQLVKNIFTQTASVEAWCETRLFAIRAKGCVLAVVKSCKWDKNQESLLEIVAMRYLAEKPDLEDNSPSGNTRSRNWLQRHWPRRRGDLETRDWRISAPPEGILAGDMVCLLDGAQTPIIIRLCGDYWHIVMAWTPLPLGRGNQPLVPPEESLGDFLLVWDWEVKLQRTRPMPIFLGDMLSSRLTGCFETRIRHTPKDEAERILLAASVIVGVTEKTGFWGDEKSRSPLHKRMLATIELAVLKRGLGSQKLLFPLARDAGRYWRPLVFTVTKGRKGFAEWLIDTAGLDTSTINRTYQKLHCDLTPLRKAMLSGQLKMVEFLLDRNANPNQRFHDGQTPIFWAARERDLPLMEAFLKHKADINIRDSAGKTVFVREIERVASFEERNEPKPELALDVVRVLLEHGADPNEAMNNAKPDMFPNPLSMALFYGNRGLVRLLLDYGADPCYRDPKTGDNLQQWYEKGLGYWALDSVIADMVEKAQESCALHSSRQSTTSGLQEAS</sequence>
<feature type="domain" description="Heterokaryon incompatibility" evidence="3">
    <location>
        <begin position="52"/>
        <end position="229"/>
    </location>
</feature>
<evidence type="ECO:0000259" key="3">
    <source>
        <dbReference type="Pfam" id="PF06985"/>
    </source>
</evidence>
<dbReference type="SMART" id="SM00248">
    <property type="entry name" value="ANK"/>
    <property type="match status" value="4"/>
</dbReference>
<dbReference type="InterPro" id="IPR052895">
    <property type="entry name" value="HetReg/Transcr_Mod"/>
</dbReference>
<dbReference type="Gene3D" id="1.25.40.20">
    <property type="entry name" value="Ankyrin repeat-containing domain"/>
    <property type="match status" value="1"/>
</dbReference>
<feature type="repeat" description="ANK" evidence="1">
    <location>
        <begin position="654"/>
        <end position="686"/>
    </location>
</feature>
<dbReference type="PROSITE" id="PS50297">
    <property type="entry name" value="ANK_REP_REGION"/>
    <property type="match status" value="1"/>
</dbReference>
<dbReference type="PANTHER" id="PTHR24148">
    <property type="entry name" value="ANKYRIN REPEAT DOMAIN-CONTAINING PROTEIN 39 HOMOLOG-RELATED"/>
    <property type="match status" value="1"/>
</dbReference>
<reference evidence="4" key="1">
    <citation type="journal article" date="2023" name="Mol. Phylogenet. Evol.">
        <title>Genome-scale phylogeny and comparative genomics of the fungal order Sordariales.</title>
        <authorList>
            <person name="Hensen N."/>
            <person name="Bonometti L."/>
            <person name="Westerberg I."/>
            <person name="Brannstrom I.O."/>
            <person name="Guillou S."/>
            <person name="Cros-Aarteil S."/>
            <person name="Calhoun S."/>
            <person name="Haridas S."/>
            <person name="Kuo A."/>
            <person name="Mondo S."/>
            <person name="Pangilinan J."/>
            <person name="Riley R."/>
            <person name="LaButti K."/>
            <person name="Andreopoulos B."/>
            <person name="Lipzen A."/>
            <person name="Chen C."/>
            <person name="Yan M."/>
            <person name="Daum C."/>
            <person name="Ng V."/>
            <person name="Clum A."/>
            <person name="Steindorff A."/>
            <person name="Ohm R.A."/>
            <person name="Martin F."/>
            <person name="Silar P."/>
            <person name="Natvig D.O."/>
            <person name="Lalanne C."/>
            <person name="Gautier V."/>
            <person name="Ament-Velasquez S.L."/>
            <person name="Kruys A."/>
            <person name="Hutchinson M.I."/>
            <person name="Powell A.J."/>
            <person name="Barry K."/>
            <person name="Miller A.N."/>
            <person name="Grigoriev I.V."/>
            <person name="Debuchy R."/>
            <person name="Gladieux P."/>
            <person name="Hiltunen Thoren M."/>
            <person name="Johannesson H."/>
        </authorList>
    </citation>
    <scope>NUCLEOTIDE SEQUENCE</scope>
    <source>
        <strain evidence="4">PSN324</strain>
    </source>
</reference>
<reference evidence="4" key="2">
    <citation type="submission" date="2023-06" db="EMBL/GenBank/DDBJ databases">
        <authorList>
            <consortium name="Lawrence Berkeley National Laboratory"/>
            <person name="Mondo S.J."/>
            <person name="Hensen N."/>
            <person name="Bonometti L."/>
            <person name="Westerberg I."/>
            <person name="Brannstrom I.O."/>
            <person name="Guillou S."/>
            <person name="Cros-Aarteil S."/>
            <person name="Calhoun S."/>
            <person name="Haridas S."/>
            <person name="Kuo A."/>
            <person name="Pangilinan J."/>
            <person name="Riley R."/>
            <person name="Labutti K."/>
            <person name="Andreopoulos B."/>
            <person name="Lipzen A."/>
            <person name="Chen C."/>
            <person name="Yanf M."/>
            <person name="Daum C."/>
            <person name="Ng V."/>
            <person name="Clum A."/>
            <person name="Steindorff A."/>
            <person name="Ohm R."/>
            <person name="Martin F."/>
            <person name="Silar P."/>
            <person name="Natvig D."/>
            <person name="Lalanne C."/>
            <person name="Gautier V."/>
            <person name="Ament-Velasquez S.L."/>
            <person name="Kruys A."/>
            <person name="Hutchinson M.I."/>
            <person name="Powell A.J."/>
            <person name="Barry K."/>
            <person name="Miller A.N."/>
            <person name="Grigoriev I.V."/>
            <person name="Debuchy R."/>
            <person name="Gladieux P."/>
            <person name="Thoren M.H."/>
            <person name="Johannesson H."/>
        </authorList>
    </citation>
    <scope>NUCLEOTIDE SEQUENCE</scope>
    <source>
        <strain evidence="4">PSN324</strain>
    </source>
</reference>
<evidence type="ECO:0000313" key="4">
    <source>
        <dbReference type="EMBL" id="KAK4459299.1"/>
    </source>
</evidence>
<evidence type="ECO:0000313" key="5">
    <source>
        <dbReference type="Proteomes" id="UP001321749"/>
    </source>
</evidence>
<dbReference type="InterPro" id="IPR036770">
    <property type="entry name" value="Ankyrin_rpt-contain_sf"/>
</dbReference>
<dbReference type="PROSITE" id="PS50088">
    <property type="entry name" value="ANK_REPEAT"/>
    <property type="match status" value="3"/>
</dbReference>
<dbReference type="InterPro" id="IPR002110">
    <property type="entry name" value="Ankyrin_rpt"/>
</dbReference>
<feature type="repeat" description="ANK" evidence="1">
    <location>
        <begin position="774"/>
        <end position="803"/>
    </location>
</feature>
<evidence type="ECO:0000256" key="2">
    <source>
        <dbReference type="SAM" id="MobiDB-lite"/>
    </source>
</evidence>
<dbReference type="Proteomes" id="UP001321749">
    <property type="component" value="Unassembled WGS sequence"/>
</dbReference>
<evidence type="ECO:0000256" key="1">
    <source>
        <dbReference type="PROSITE-ProRule" id="PRU00023"/>
    </source>
</evidence>
<gene>
    <name evidence="4" type="ORF">QBC42DRAFT_289659</name>
</gene>
<accession>A0AAV9HGJ2</accession>
<dbReference type="EMBL" id="MU865040">
    <property type="protein sequence ID" value="KAK4459299.1"/>
    <property type="molecule type" value="Genomic_DNA"/>
</dbReference>
<comment type="caution">
    <text evidence="4">The sequence shown here is derived from an EMBL/GenBank/DDBJ whole genome shotgun (WGS) entry which is preliminary data.</text>
</comment>